<dbReference type="EMBL" id="CAJOBJ010027868">
    <property type="protein sequence ID" value="CAF4255485.1"/>
    <property type="molecule type" value="Genomic_DNA"/>
</dbReference>
<proteinExistence type="predicted"/>
<reference evidence="1" key="1">
    <citation type="submission" date="2021-02" db="EMBL/GenBank/DDBJ databases">
        <authorList>
            <person name="Nowell W R."/>
        </authorList>
    </citation>
    <scope>NUCLEOTIDE SEQUENCE</scope>
</reference>
<organism evidence="1 3">
    <name type="scientific">Rotaria magnacalcarata</name>
    <dbReference type="NCBI Taxonomy" id="392030"/>
    <lineage>
        <taxon>Eukaryota</taxon>
        <taxon>Metazoa</taxon>
        <taxon>Spiralia</taxon>
        <taxon>Gnathifera</taxon>
        <taxon>Rotifera</taxon>
        <taxon>Eurotatoria</taxon>
        <taxon>Bdelloidea</taxon>
        <taxon>Philodinida</taxon>
        <taxon>Philodinidae</taxon>
        <taxon>Rotaria</taxon>
    </lineage>
</organism>
<dbReference type="Proteomes" id="UP000681967">
    <property type="component" value="Unassembled WGS sequence"/>
</dbReference>
<accession>A0A8S2SY57</accession>
<dbReference type="AlphaFoldDB" id="A0A8S2SY57"/>
<evidence type="ECO:0000313" key="2">
    <source>
        <dbReference type="EMBL" id="CAF5181022.1"/>
    </source>
</evidence>
<gene>
    <name evidence="2" type="ORF">BYL167_LOCUS78960</name>
    <name evidence="1" type="ORF">GIL414_LOCUS23876</name>
</gene>
<name>A0A8S2SY57_9BILA</name>
<feature type="non-terminal residue" evidence="1">
    <location>
        <position position="1"/>
    </location>
</feature>
<sequence length="40" mass="4692">MTAYMNDMANKEDIDGSRLLLEGLKYRLKLVIPYADSWEQ</sequence>
<evidence type="ECO:0000313" key="1">
    <source>
        <dbReference type="EMBL" id="CAF4255485.1"/>
    </source>
</evidence>
<evidence type="ECO:0000313" key="3">
    <source>
        <dbReference type="Proteomes" id="UP000681720"/>
    </source>
</evidence>
<dbReference type="Proteomes" id="UP000681720">
    <property type="component" value="Unassembled WGS sequence"/>
</dbReference>
<protein>
    <submittedName>
        <fullName evidence="1">Uncharacterized protein</fullName>
    </submittedName>
</protein>
<dbReference type="EMBL" id="CAJOBH010290918">
    <property type="protein sequence ID" value="CAF5181022.1"/>
    <property type="molecule type" value="Genomic_DNA"/>
</dbReference>
<comment type="caution">
    <text evidence="1">The sequence shown here is derived from an EMBL/GenBank/DDBJ whole genome shotgun (WGS) entry which is preliminary data.</text>
</comment>